<evidence type="ECO:0000313" key="1">
    <source>
        <dbReference type="EMBL" id="KAL0164379.1"/>
    </source>
</evidence>
<keyword evidence="2" id="KW-1185">Reference proteome</keyword>
<dbReference type="Proteomes" id="UP001529510">
    <property type="component" value="Unassembled WGS sequence"/>
</dbReference>
<accession>A0ABD0NRD2</accession>
<proteinExistence type="predicted"/>
<protein>
    <submittedName>
        <fullName evidence="1">Uncharacterized protein</fullName>
    </submittedName>
</protein>
<gene>
    <name evidence="1" type="ORF">M9458_040132</name>
</gene>
<organism evidence="1 2">
    <name type="scientific">Cirrhinus mrigala</name>
    <name type="common">Mrigala</name>
    <dbReference type="NCBI Taxonomy" id="683832"/>
    <lineage>
        <taxon>Eukaryota</taxon>
        <taxon>Metazoa</taxon>
        <taxon>Chordata</taxon>
        <taxon>Craniata</taxon>
        <taxon>Vertebrata</taxon>
        <taxon>Euteleostomi</taxon>
        <taxon>Actinopterygii</taxon>
        <taxon>Neopterygii</taxon>
        <taxon>Teleostei</taxon>
        <taxon>Ostariophysi</taxon>
        <taxon>Cypriniformes</taxon>
        <taxon>Cyprinidae</taxon>
        <taxon>Labeoninae</taxon>
        <taxon>Labeonini</taxon>
        <taxon>Cirrhinus</taxon>
    </lineage>
</organism>
<reference evidence="1 2" key="1">
    <citation type="submission" date="2024-05" db="EMBL/GenBank/DDBJ databases">
        <title>Genome sequencing and assembly of Indian major carp, Cirrhinus mrigala (Hamilton, 1822).</title>
        <authorList>
            <person name="Mohindra V."/>
            <person name="Chowdhury L.M."/>
            <person name="Lal K."/>
            <person name="Jena J.K."/>
        </authorList>
    </citation>
    <scope>NUCLEOTIDE SEQUENCE [LARGE SCALE GENOMIC DNA]</scope>
    <source>
        <strain evidence="1">CM1030</strain>
        <tissue evidence="1">Blood</tissue>
    </source>
</reference>
<sequence length="57" mass="6380">EIRKDLTEAVIHQHSSQSQEFQHTARGEDQDIKVQLLTSLKETSETLGSCQDIGALE</sequence>
<dbReference type="EMBL" id="JAMKFB020000020">
    <property type="protein sequence ID" value="KAL0164379.1"/>
    <property type="molecule type" value="Genomic_DNA"/>
</dbReference>
<evidence type="ECO:0000313" key="2">
    <source>
        <dbReference type="Proteomes" id="UP001529510"/>
    </source>
</evidence>
<feature type="non-terminal residue" evidence="1">
    <location>
        <position position="1"/>
    </location>
</feature>
<comment type="caution">
    <text evidence="1">The sequence shown here is derived from an EMBL/GenBank/DDBJ whole genome shotgun (WGS) entry which is preliminary data.</text>
</comment>
<feature type="non-terminal residue" evidence="1">
    <location>
        <position position="57"/>
    </location>
</feature>
<dbReference type="AlphaFoldDB" id="A0ABD0NRD2"/>
<name>A0ABD0NRD2_CIRMR</name>